<reference evidence="2" key="1">
    <citation type="submission" date="2016-10" db="EMBL/GenBank/DDBJ databases">
        <authorList>
            <person name="Varghese N."/>
            <person name="Submissions S."/>
        </authorList>
    </citation>
    <scope>NUCLEOTIDE SEQUENCE [LARGE SCALE GENOMIC DNA]</scope>
    <source>
        <strain evidence="2">Jip14</strain>
    </source>
</reference>
<proteinExistence type="predicted"/>
<dbReference type="EMBL" id="FNZR01000002">
    <property type="protein sequence ID" value="SEK78048.1"/>
    <property type="molecule type" value="Genomic_DNA"/>
</dbReference>
<organism evidence="1 2">
    <name type="scientific">Parapedobacter koreensis</name>
    <dbReference type="NCBI Taxonomy" id="332977"/>
    <lineage>
        <taxon>Bacteria</taxon>
        <taxon>Pseudomonadati</taxon>
        <taxon>Bacteroidota</taxon>
        <taxon>Sphingobacteriia</taxon>
        <taxon>Sphingobacteriales</taxon>
        <taxon>Sphingobacteriaceae</taxon>
        <taxon>Parapedobacter</taxon>
    </lineage>
</organism>
<dbReference type="Proteomes" id="UP000198916">
    <property type="component" value="Unassembled WGS sequence"/>
</dbReference>
<dbReference type="STRING" id="332977.SAMN05421740_102674"/>
<accession>A0A1H7JTP0</accession>
<protein>
    <submittedName>
        <fullName evidence="1">Uncharacterized protein</fullName>
    </submittedName>
</protein>
<name>A0A1H7JTP0_9SPHI</name>
<evidence type="ECO:0000313" key="1">
    <source>
        <dbReference type="EMBL" id="SEK78048.1"/>
    </source>
</evidence>
<sequence>MMQHILIFKTSVATGKDVSAISPVMDKLLGKGNWTVDLDDCDKVLRVCTNRNATEDIVAALAFMDFTCVVLDY</sequence>
<keyword evidence="2" id="KW-1185">Reference proteome</keyword>
<dbReference type="AlphaFoldDB" id="A0A1H7JTP0"/>
<dbReference type="OrthoDB" id="1036397at2"/>
<evidence type="ECO:0000313" key="2">
    <source>
        <dbReference type="Proteomes" id="UP000198916"/>
    </source>
</evidence>
<gene>
    <name evidence="1" type="ORF">SAMN05421740_102674</name>
</gene>
<dbReference type="RefSeq" id="WP_090604042.1">
    <property type="nucleotide sequence ID" value="NZ_FNZR01000002.1"/>
</dbReference>